<dbReference type="InterPro" id="IPR002060">
    <property type="entry name" value="Squ/phyt_synthse"/>
</dbReference>
<dbReference type="GO" id="GO:0016117">
    <property type="term" value="P:carotenoid biosynthetic process"/>
    <property type="evidence" value="ECO:0007669"/>
    <property type="project" value="UniProtKB-ARBA"/>
</dbReference>
<dbReference type="RefSeq" id="WP_188943744.1">
    <property type="nucleotide sequence ID" value="NZ_BMNA01000009.1"/>
</dbReference>
<dbReference type="SFLD" id="SFLDG01212">
    <property type="entry name" value="Phytoene_synthase_like"/>
    <property type="match status" value="1"/>
</dbReference>
<dbReference type="InterPro" id="IPR008949">
    <property type="entry name" value="Isoprenoid_synthase_dom_sf"/>
</dbReference>
<reference evidence="4" key="1">
    <citation type="journal article" date="2014" name="Int. J. Syst. Evol. Microbiol.">
        <title>Complete genome sequence of Corynebacterium casei LMG S-19264T (=DSM 44701T), isolated from a smear-ripened cheese.</title>
        <authorList>
            <consortium name="US DOE Joint Genome Institute (JGI-PGF)"/>
            <person name="Walter F."/>
            <person name="Albersmeier A."/>
            <person name="Kalinowski J."/>
            <person name="Ruckert C."/>
        </authorList>
    </citation>
    <scope>NUCLEOTIDE SEQUENCE</scope>
    <source>
        <strain evidence="4">CGMCC 4.7308</strain>
    </source>
</reference>
<reference evidence="4" key="2">
    <citation type="submission" date="2020-09" db="EMBL/GenBank/DDBJ databases">
        <authorList>
            <person name="Sun Q."/>
            <person name="Zhou Y."/>
        </authorList>
    </citation>
    <scope>NUCLEOTIDE SEQUENCE</scope>
    <source>
        <strain evidence="4">CGMCC 4.7308</strain>
    </source>
</reference>
<dbReference type="SFLD" id="SFLDG01018">
    <property type="entry name" value="Squalene/Phytoene_Synthase_Lik"/>
    <property type="match status" value="1"/>
</dbReference>
<comment type="pathway">
    <text evidence="1">Carotenoid biosynthesis; phytoene biosynthesis.</text>
</comment>
<keyword evidence="2" id="KW-0808">Transferase</keyword>
<sequence length="335" mass="36775">MSAADLAERQARLDRGYRECRRLTWRYGTTYYWGAAILAPDRRRHVHAVYALCRLADDIVDDPPPGTTGTAGHTGAPGDTAARLADFATGFRTALAAGDADEPVLAAVVDTVLRCDIDPECFDRFFGAMAMDLTTTTYRTWADLLGYMEGSAAVIGEMMLPVLRPTRAGAREPARALGFAFQLTNFLRDVDEDLDRGRVYLPQEDLERFGVDVHERRVTPQWRAMMAFQISRNRRLYREADTGIALLPGRSARCVGAARVLYSRILDRIERADHDVFTGRARVPTWQKAATAARIVVAGPGRAATAGAPAPRGRAAERPAGRSPAAGREGADRVR</sequence>
<accession>A0A917T7J4</accession>
<dbReference type="Proteomes" id="UP000655208">
    <property type="component" value="Unassembled WGS sequence"/>
</dbReference>
<dbReference type="PROSITE" id="PS01044">
    <property type="entry name" value="SQUALEN_PHYTOEN_SYN_1"/>
    <property type="match status" value="1"/>
</dbReference>
<dbReference type="CDD" id="cd00683">
    <property type="entry name" value="Trans_IPPS_HH"/>
    <property type="match status" value="1"/>
</dbReference>
<feature type="compositionally biased region" description="Low complexity" evidence="3">
    <location>
        <begin position="301"/>
        <end position="313"/>
    </location>
</feature>
<evidence type="ECO:0000256" key="3">
    <source>
        <dbReference type="SAM" id="MobiDB-lite"/>
    </source>
</evidence>
<dbReference type="InterPro" id="IPR033904">
    <property type="entry name" value="Trans_IPPS_HH"/>
</dbReference>
<comment type="caution">
    <text evidence="4">The sequence shown here is derived from an EMBL/GenBank/DDBJ whole genome shotgun (WGS) entry which is preliminary data.</text>
</comment>
<dbReference type="SUPFAM" id="SSF48576">
    <property type="entry name" value="Terpenoid synthases"/>
    <property type="match status" value="1"/>
</dbReference>
<evidence type="ECO:0000313" key="5">
    <source>
        <dbReference type="Proteomes" id="UP000655208"/>
    </source>
</evidence>
<dbReference type="PANTHER" id="PTHR31480">
    <property type="entry name" value="BIFUNCTIONAL LYCOPENE CYCLASE/PHYTOENE SYNTHASE"/>
    <property type="match status" value="1"/>
</dbReference>
<dbReference type="InterPro" id="IPR019845">
    <property type="entry name" value="Squalene/phytoene_synthase_CS"/>
</dbReference>
<keyword evidence="5" id="KW-1185">Reference proteome</keyword>
<protein>
    <submittedName>
        <fullName evidence="4">Phytoene synthase</fullName>
    </submittedName>
</protein>
<proteinExistence type="predicted"/>
<name>A0A917T7J4_9ACTN</name>
<dbReference type="InterPro" id="IPR044843">
    <property type="entry name" value="Trans_IPPS_bact-type"/>
</dbReference>
<dbReference type="GO" id="GO:0051996">
    <property type="term" value="F:squalene synthase [NAD(P)H] activity"/>
    <property type="evidence" value="ECO:0007669"/>
    <property type="project" value="InterPro"/>
</dbReference>
<evidence type="ECO:0000313" key="4">
    <source>
        <dbReference type="EMBL" id="GGM12128.1"/>
    </source>
</evidence>
<dbReference type="AlphaFoldDB" id="A0A917T7J4"/>
<organism evidence="4 5">
    <name type="scientific">Nakamurella endophytica</name>
    <dbReference type="NCBI Taxonomy" id="1748367"/>
    <lineage>
        <taxon>Bacteria</taxon>
        <taxon>Bacillati</taxon>
        <taxon>Actinomycetota</taxon>
        <taxon>Actinomycetes</taxon>
        <taxon>Nakamurellales</taxon>
        <taxon>Nakamurellaceae</taxon>
        <taxon>Nakamurella</taxon>
    </lineage>
</organism>
<dbReference type="Pfam" id="PF00494">
    <property type="entry name" value="SQS_PSY"/>
    <property type="match status" value="1"/>
</dbReference>
<dbReference type="PROSITE" id="PS01045">
    <property type="entry name" value="SQUALEN_PHYTOEN_SYN_2"/>
    <property type="match status" value="1"/>
</dbReference>
<evidence type="ECO:0000256" key="2">
    <source>
        <dbReference type="ARBA" id="ARBA00022679"/>
    </source>
</evidence>
<dbReference type="Gene3D" id="1.10.600.10">
    <property type="entry name" value="Farnesyl Diphosphate Synthase"/>
    <property type="match status" value="1"/>
</dbReference>
<dbReference type="GO" id="GO:0004311">
    <property type="term" value="F:geranylgeranyl diphosphate synthase activity"/>
    <property type="evidence" value="ECO:0007669"/>
    <property type="project" value="InterPro"/>
</dbReference>
<feature type="region of interest" description="Disordered" evidence="3">
    <location>
        <begin position="301"/>
        <end position="335"/>
    </location>
</feature>
<dbReference type="EMBL" id="BMNA01000009">
    <property type="protein sequence ID" value="GGM12128.1"/>
    <property type="molecule type" value="Genomic_DNA"/>
</dbReference>
<dbReference type="SFLD" id="SFLDS00005">
    <property type="entry name" value="Isoprenoid_Synthase_Type_I"/>
    <property type="match status" value="1"/>
</dbReference>
<gene>
    <name evidence="4" type="primary">crtB</name>
    <name evidence="4" type="ORF">GCM10011594_34980</name>
</gene>
<evidence type="ECO:0000256" key="1">
    <source>
        <dbReference type="ARBA" id="ARBA00004684"/>
    </source>
</evidence>